<dbReference type="InterPro" id="IPR018977">
    <property type="entry name" value="NurA_domain"/>
</dbReference>
<dbReference type="EMBL" id="DTAU01000141">
    <property type="protein sequence ID" value="HFQ79511.1"/>
    <property type="molecule type" value="Genomic_DNA"/>
</dbReference>
<accession>A0A832EWJ3</accession>
<dbReference type="Pfam" id="PF09376">
    <property type="entry name" value="NurA"/>
    <property type="match status" value="1"/>
</dbReference>
<reference evidence="2" key="1">
    <citation type="journal article" date="2020" name="mSystems">
        <title>Genome- and Community-Level Interaction Insights into Carbon Utilization and Element Cycling Functions of Hydrothermarchaeota in Hydrothermal Sediment.</title>
        <authorList>
            <person name="Zhou Z."/>
            <person name="Liu Y."/>
            <person name="Xu W."/>
            <person name="Pan J."/>
            <person name="Luo Z.H."/>
            <person name="Li M."/>
        </authorList>
    </citation>
    <scope>NUCLEOTIDE SEQUENCE</scope>
    <source>
        <strain evidence="2">SpSt-629</strain>
    </source>
</reference>
<feature type="domain" description="NurA" evidence="1">
    <location>
        <begin position="50"/>
        <end position="303"/>
    </location>
</feature>
<proteinExistence type="predicted"/>
<name>A0A832EWJ3_9CREN</name>
<sequence>MLTRTLDATLLRFGFLRNKIDEAVSQDVVRSLKNIWVRYRGSVNPYIKKLSIGGIDSSYNHIEYRGFALYVVNTVSVVLDVKREEIVNGSVDVDVVTSPNLEHELSLLSMCMEIETMNKMINDVDIVLIDGSLTAMFFKLYKASIDDGYEILESRGINISKTLKELVYTIALNPRKVVFISKNSNSKDLLGLVKGDIYYFERYTEFVSGFTKPIDLANSQHLGMASIARLFKQYTKKLTGLDVSIMLTYVRFEDFSRVYRIEFASDSVDEAIDRVKYVVDSLSDVIVSGYPYPLIRAHNLAKISNSDVERVAILLGISKDPRTRESFLR</sequence>
<evidence type="ECO:0000313" key="2">
    <source>
        <dbReference type="EMBL" id="HFQ79511.1"/>
    </source>
</evidence>
<gene>
    <name evidence="2" type="ORF">ENT99_07450</name>
</gene>
<evidence type="ECO:0000259" key="1">
    <source>
        <dbReference type="SMART" id="SM00933"/>
    </source>
</evidence>
<organism evidence="2">
    <name type="scientific">Ignisphaera aggregans</name>
    <dbReference type="NCBI Taxonomy" id="334771"/>
    <lineage>
        <taxon>Archaea</taxon>
        <taxon>Thermoproteota</taxon>
        <taxon>Thermoprotei</taxon>
        <taxon>Desulfurococcales</taxon>
        <taxon>Desulfurococcaceae</taxon>
        <taxon>Ignisphaera</taxon>
    </lineage>
</organism>
<dbReference type="SMART" id="SM00933">
    <property type="entry name" value="NurA"/>
    <property type="match status" value="1"/>
</dbReference>
<dbReference type="AlphaFoldDB" id="A0A832EWJ3"/>
<comment type="caution">
    <text evidence="2">The sequence shown here is derived from an EMBL/GenBank/DDBJ whole genome shotgun (WGS) entry which is preliminary data.</text>
</comment>
<protein>
    <submittedName>
        <fullName evidence="2">DNA double-strand break repair nuclease NurA</fullName>
    </submittedName>
</protein>